<dbReference type="SUPFAM" id="SSF52540">
    <property type="entry name" value="P-loop containing nucleoside triphosphate hydrolases"/>
    <property type="match status" value="1"/>
</dbReference>
<keyword evidence="4" id="KW-0378">Hydrolase</keyword>
<dbReference type="Gene3D" id="3.40.50.300">
    <property type="entry name" value="P-loop containing nucleotide triphosphate hydrolases"/>
    <property type="match status" value="1"/>
</dbReference>
<dbReference type="Proteomes" id="UP001217089">
    <property type="component" value="Unassembled WGS sequence"/>
</dbReference>
<dbReference type="InterPro" id="IPR049080">
    <property type="entry name" value="MOV-10-like_beta-barrel"/>
</dbReference>
<reference evidence="9 10" key="1">
    <citation type="submission" date="2022-12" db="EMBL/GenBank/DDBJ databases">
        <title>Chromosome-level genome of Tegillarca granosa.</title>
        <authorList>
            <person name="Kim J."/>
        </authorList>
    </citation>
    <scope>NUCLEOTIDE SEQUENCE [LARGE SCALE GENOMIC DNA]</scope>
    <source>
        <strain evidence="9">Teg-2019</strain>
        <tissue evidence="9">Adductor muscle</tissue>
    </source>
</reference>
<dbReference type="EMBL" id="JARBDR010000918">
    <property type="protein sequence ID" value="KAJ8302250.1"/>
    <property type="molecule type" value="Genomic_DNA"/>
</dbReference>
<keyword evidence="10" id="KW-1185">Reference proteome</keyword>
<evidence type="ECO:0000259" key="7">
    <source>
        <dbReference type="Pfam" id="PF13087"/>
    </source>
</evidence>
<sequence>MEVDIRKYDMENVTMTEYTSNRKLLSLQVPGLAENRPSVLKGDWLYVRINKDGKHLGDTEYQGFVHEIQQNEVLLGFNDSLLRQFVPNMKFNVRFVFNRLPLRLQHRACELAFEESLEKVLFPKEVVSSSSDTSNPGPRPTRFFNAQIEKNPEQVTAVNNIVSGVSRPAPYIVFGPPGTGKTVTIVEAMKQVQKIRSLLHSPRNPSWKDITVGSVEEFQGSERLVIIVSTVRSSPEYLSLDMNFKLGFLRNPKII</sequence>
<evidence type="ECO:0000256" key="4">
    <source>
        <dbReference type="ARBA" id="ARBA00022801"/>
    </source>
</evidence>
<proteinExistence type="predicted"/>
<dbReference type="PANTHER" id="PTHR45418">
    <property type="entry name" value="CANCER/TESTIS ANTIGEN 55"/>
    <property type="match status" value="1"/>
</dbReference>
<organism evidence="9 10">
    <name type="scientific">Tegillarca granosa</name>
    <name type="common">Malaysian cockle</name>
    <name type="synonym">Anadara granosa</name>
    <dbReference type="NCBI Taxonomy" id="220873"/>
    <lineage>
        <taxon>Eukaryota</taxon>
        <taxon>Metazoa</taxon>
        <taxon>Spiralia</taxon>
        <taxon>Lophotrochozoa</taxon>
        <taxon>Mollusca</taxon>
        <taxon>Bivalvia</taxon>
        <taxon>Autobranchia</taxon>
        <taxon>Pteriomorphia</taxon>
        <taxon>Arcoida</taxon>
        <taxon>Arcoidea</taxon>
        <taxon>Arcidae</taxon>
        <taxon>Tegillarca</taxon>
    </lineage>
</organism>
<feature type="domain" description="DNA2/NAM7 helicase-like C-terminal" evidence="7">
    <location>
        <begin position="153"/>
        <end position="253"/>
    </location>
</feature>
<gene>
    <name evidence="9" type="ORF">KUTeg_021237</name>
</gene>
<evidence type="ECO:0000313" key="10">
    <source>
        <dbReference type="Proteomes" id="UP001217089"/>
    </source>
</evidence>
<keyword evidence="2" id="KW-0963">Cytoplasm</keyword>
<evidence type="ECO:0000256" key="2">
    <source>
        <dbReference type="ARBA" id="ARBA00022490"/>
    </source>
</evidence>
<name>A0ABQ9EFN2_TEGGR</name>
<evidence type="ECO:0000313" key="9">
    <source>
        <dbReference type="EMBL" id="KAJ8302250.1"/>
    </source>
</evidence>
<evidence type="ECO:0000256" key="6">
    <source>
        <dbReference type="ARBA" id="ARBA00022840"/>
    </source>
</evidence>
<evidence type="ECO:0000256" key="5">
    <source>
        <dbReference type="ARBA" id="ARBA00022806"/>
    </source>
</evidence>
<evidence type="ECO:0000259" key="8">
    <source>
        <dbReference type="Pfam" id="PF21634"/>
    </source>
</evidence>
<comment type="subcellular location">
    <subcellularLocation>
        <location evidence="1">Cytoplasm</location>
    </subcellularLocation>
</comment>
<dbReference type="Pfam" id="PF21634">
    <property type="entry name" value="MOV-10_beta-barrel"/>
    <property type="match status" value="1"/>
</dbReference>
<keyword evidence="3" id="KW-0547">Nucleotide-binding</keyword>
<feature type="domain" description="Helicase MOV-10-like beta-barrel" evidence="8">
    <location>
        <begin position="8"/>
        <end position="95"/>
    </location>
</feature>
<dbReference type="PANTHER" id="PTHR45418:SF1">
    <property type="entry name" value="CANCER_TESTIS ANTIGEN 55"/>
    <property type="match status" value="1"/>
</dbReference>
<keyword evidence="6" id="KW-0067">ATP-binding</keyword>
<evidence type="ECO:0000256" key="3">
    <source>
        <dbReference type="ARBA" id="ARBA00022741"/>
    </source>
</evidence>
<dbReference type="Pfam" id="PF13087">
    <property type="entry name" value="AAA_12"/>
    <property type="match status" value="1"/>
</dbReference>
<keyword evidence="5" id="KW-0347">Helicase</keyword>
<protein>
    <recommendedName>
        <fullName evidence="11">RNA helicase</fullName>
    </recommendedName>
</protein>
<evidence type="ECO:0008006" key="11">
    <source>
        <dbReference type="Google" id="ProtNLM"/>
    </source>
</evidence>
<dbReference type="InterPro" id="IPR041679">
    <property type="entry name" value="DNA2/NAM7-like_C"/>
</dbReference>
<dbReference type="InterPro" id="IPR027417">
    <property type="entry name" value="P-loop_NTPase"/>
</dbReference>
<evidence type="ECO:0000256" key="1">
    <source>
        <dbReference type="ARBA" id="ARBA00004496"/>
    </source>
</evidence>
<accession>A0ABQ9EFN2</accession>
<comment type="caution">
    <text evidence="9">The sequence shown here is derived from an EMBL/GenBank/DDBJ whole genome shotgun (WGS) entry which is preliminary data.</text>
</comment>